<dbReference type="EMBL" id="HAEA01002603">
    <property type="protein sequence ID" value="SBQ31083.1"/>
    <property type="molecule type" value="Transcribed_RNA"/>
</dbReference>
<name>A0A1A8DCG6_NOTKA</name>
<reference evidence="1" key="2">
    <citation type="submission" date="2016-06" db="EMBL/GenBank/DDBJ databases">
        <title>The genome of a short-lived fish provides insights into sex chromosome evolution and the genetic control of aging.</title>
        <authorList>
            <person name="Reichwald K."/>
            <person name="Felder M."/>
            <person name="Petzold A."/>
            <person name="Koch P."/>
            <person name="Groth M."/>
            <person name="Platzer M."/>
        </authorList>
    </citation>
    <scope>NUCLEOTIDE SEQUENCE</scope>
    <source>
        <tissue evidence="1">Brain</tissue>
    </source>
</reference>
<feature type="non-terminal residue" evidence="1">
    <location>
        <position position="1"/>
    </location>
</feature>
<sequence>LPLQNHTSPDPISPFTSTALHSFPGFTPAHPSHTRLVSLSHAASRFCTRWFSSALLVHRFVNKYYYFFKQPDSDSDSACPGLDSCPTT</sequence>
<feature type="non-terminal residue" evidence="1">
    <location>
        <position position="88"/>
    </location>
</feature>
<accession>A0A1A8DCG6</accession>
<proteinExistence type="predicted"/>
<dbReference type="AlphaFoldDB" id="A0A1A8DCG6"/>
<organism evidence="1">
    <name type="scientific">Nothobranchius kadleci</name>
    <name type="common">African annual killifish</name>
    <dbReference type="NCBI Taxonomy" id="1051664"/>
    <lineage>
        <taxon>Eukaryota</taxon>
        <taxon>Metazoa</taxon>
        <taxon>Chordata</taxon>
        <taxon>Craniata</taxon>
        <taxon>Vertebrata</taxon>
        <taxon>Euteleostomi</taxon>
        <taxon>Actinopterygii</taxon>
        <taxon>Neopterygii</taxon>
        <taxon>Teleostei</taxon>
        <taxon>Neoteleostei</taxon>
        <taxon>Acanthomorphata</taxon>
        <taxon>Ovalentaria</taxon>
        <taxon>Atherinomorphae</taxon>
        <taxon>Cyprinodontiformes</taxon>
        <taxon>Nothobranchiidae</taxon>
        <taxon>Nothobranchius</taxon>
    </lineage>
</organism>
<gene>
    <name evidence="1" type="primary">Nfu_g_1_024693</name>
</gene>
<reference evidence="1" key="1">
    <citation type="submission" date="2016-05" db="EMBL/GenBank/DDBJ databases">
        <authorList>
            <person name="Lavstsen T."/>
            <person name="Jespersen J.S."/>
        </authorList>
    </citation>
    <scope>NUCLEOTIDE SEQUENCE</scope>
    <source>
        <tissue evidence="1">Brain</tissue>
    </source>
</reference>
<evidence type="ECO:0000313" key="1">
    <source>
        <dbReference type="EMBL" id="SBQ31083.1"/>
    </source>
</evidence>
<protein>
    <submittedName>
        <fullName evidence="1">Uncharacterized protein</fullName>
    </submittedName>
</protein>